<accession>A0A1Y0CPF3</accession>
<dbReference type="Proteomes" id="UP000323393">
    <property type="component" value="Unassembled WGS sequence"/>
</dbReference>
<sequence>MASPYLCPNCKTNRSRFNIIEQVAKSVKLNPQSGEVVEEYTSGTMDPFHIPYKGPSQKIQCATCGNVDEEITFIKHAEYQKG</sequence>
<evidence type="ECO:0000313" key="2">
    <source>
        <dbReference type="EMBL" id="TYS58127.1"/>
    </source>
</evidence>
<evidence type="ECO:0000313" key="4">
    <source>
        <dbReference type="Proteomes" id="UP000195573"/>
    </source>
</evidence>
<evidence type="ECO:0000313" key="1">
    <source>
        <dbReference type="EMBL" id="ART76735.1"/>
    </source>
</evidence>
<reference evidence="5 6" key="2">
    <citation type="submission" date="2019-08" db="EMBL/GenBank/DDBJ databases">
        <title>Bacillus genomes from the desert of Cuatro Cienegas, Coahuila.</title>
        <authorList>
            <person name="Olmedo-Alvarez G."/>
        </authorList>
    </citation>
    <scope>NUCLEOTIDE SEQUENCE [LARGE SCALE GENOMIC DNA]</scope>
    <source>
        <strain evidence="2 5">CH88_3T</strain>
        <strain evidence="3 6">CH98b_3T</strain>
    </source>
</reference>
<protein>
    <submittedName>
        <fullName evidence="2">DNA alkylation repair protein</fullName>
    </submittedName>
</protein>
<dbReference type="Proteomes" id="UP000195573">
    <property type="component" value="Chromosome"/>
</dbReference>
<organism evidence="2 5">
    <name type="scientific">Sutcliffiella horikoshii</name>
    <dbReference type="NCBI Taxonomy" id="79883"/>
    <lineage>
        <taxon>Bacteria</taxon>
        <taxon>Bacillati</taxon>
        <taxon>Bacillota</taxon>
        <taxon>Bacilli</taxon>
        <taxon>Bacillales</taxon>
        <taxon>Bacillaceae</taxon>
        <taxon>Sutcliffiella</taxon>
    </lineage>
</organism>
<proteinExistence type="predicted"/>
<dbReference type="EMBL" id="CP020880">
    <property type="protein sequence ID" value="ART76735.1"/>
    <property type="molecule type" value="Genomic_DNA"/>
</dbReference>
<evidence type="ECO:0000313" key="5">
    <source>
        <dbReference type="Proteomes" id="UP000323393"/>
    </source>
</evidence>
<dbReference type="OrthoDB" id="2382008at2"/>
<dbReference type="GeneID" id="96739161"/>
<dbReference type="EMBL" id="VTEU01000005">
    <property type="protein sequence ID" value="TYS58127.1"/>
    <property type="molecule type" value="Genomic_DNA"/>
</dbReference>
<dbReference type="Proteomes" id="UP000324517">
    <property type="component" value="Unassembled WGS sequence"/>
</dbReference>
<keyword evidence="4" id="KW-1185">Reference proteome</keyword>
<dbReference type="EMBL" id="VTET01000001">
    <property type="protein sequence ID" value="TYS74729.1"/>
    <property type="molecule type" value="Genomic_DNA"/>
</dbReference>
<dbReference type="RefSeq" id="WP_010193873.1">
    <property type="nucleotide sequence ID" value="NZ_CP020880.1"/>
</dbReference>
<gene>
    <name evidence="1" type="ORF">B4U37_12090</name>
    <name evidence="2" type="ORF">FZC74_14135</name>
    <name evidence="3" type="ORF">FZC75_03275</name>
</gene>
<evidence type="ECO:0000313" key="3">
    <source>
        <dbReference type="EMBL" id="TYS74729.1"/>
    </source>
</evidence>
<dbReference type="KEGG" id="bhk:B4U37_12090"/>
<evidence type="ECO:0000313" key="6">
    <source>
        <dbReference type="Proteomes" id="UP000324517"/>
    </source>
</evidence>
<reference evidence="1 4" key="1">
    <citation type="submission" date="2017-04" db="EMBL/GenBank/DDBJ databases">
        <title>Complete Genome Sequence of the Bacillus horikoshii 20a strain from Cuatro Cienegas, Coahuila, Mexico.</title>
        <authorList>
            <person name="Zarza E."/>
            <person name="Alcaraz L.D."/>
            <person name="Aguilar-Salinas B."/>
            <person name="Islas A."/>
            <person name="Olmedo-Alvarez G."/>
        </authorList>
    </citation>
    <scope>NUCLEOTIDE SEQUENCE [LARGE SCALE GENOMIC DNA]</scope>
    <source>
        <strain evidence="1 4">20a</strain>
    </source>
</reference>
<dbReference type="AlphaFoldDB" id="A0A1Y0CPF3"/>
<name>A0A1Y0CPF3_9BACI</name>